<keyword evidence="2" id="KW-1185">Reference proteome</keyword>
<organism evidence="1 2">
    <name type="scientific">Halteria grandinella</name>
    <dbReference type="NCBI Taxonomy" id="5974"/>
    <lineage>
        <taxon>Eukaryota</taxon>
        <taxon>Sar</taxon>
        <taxon>Alveolata</taxon>
        <taxon>Ciliophora</taxon>
        <taxon>Intramacronucleata</taxon>
        <taxon>Spirotrichea</taxon>
        <taxon>Stichotrichia</taxon>
        <taxon>Sporadotrichida</taxon>
        <taxon>Halteriidae</taxon>
        <taxon>Halteria</taxon>
    </lineage>
</organism>
<sequence length="76" mass="8549">MIQIKFKLALINKENAKLFQGAQLTVMRERLQNRIITKKYSGGQLDRQPSLALPQCNFIGSYNMEAGAQAVSYPFG</sequence>
<comment type="caution">
    <text evidence="1">The sequence shown here is derived from an EMBL/GenBank/DDBJ whole genome shotgun (WGS) entry which is preliminary data.</text>
</comment>
<dbReference type="Proteomes" id="UP000785679">
    <property type="component" value="Unassembled WGS sequence"/>
</dbReference>
<dbReference type="AlphaFoldDB" id="A0A8J8NEL8"/>
<dbReference type="EMBL" id="RRYP01018993">
    <property type="protein sequence ID" value="TNV73393.1"/>
    <property type="molecule type" value="Genomic_DNA"/>
</dbReference>
<protein>
    <submittedName>
        <fullName evidence="1">Uncharacterized protein</fullName>
    </submittedName>
</protein>
<gene>
    <name evidence="1" type="ORF">FGO68_gene9509</name>
</gene>
<proteinExistence type="predicted"/>
<evidence type="ECO:0000313" key="2">
    <source>
        <dbReference type="Proteomes" id="UP000785679"/>
    </source>
</evidence>
<accession>A0A8J8NEL8</accession>
<evidence type="ECO:0000313" key="1">
    <source>
        <dbReference type="EMBL" id="TNV73393.1"/>
    </source>
</evidence>
<name>A0A8J8NEL8_HALGN</name>
<reference evidence="1" key="1">
    <citation type="submission" date="2019-06" db="EMBL/GenBank/DDBJ databases">
        <authorList>
            <person name="Zheng W."/>
        </authorList>
    </citation>
    <scope>NUCLEOTIDE SEQUENCE</scope>
    <source>
        <strain evidence="1">QDHG01</strain>
    </source>
</reference>